<organism evidence="1 2">
    <name type="scientific">Zizania palustris</name>
    <name type="common">Northern wild rice</name>
    <dbReference type="NCBI Taxonomy" id="103762"/>
    <lineage>
        <taxon>Eukaryota</taxon>
        <taxon>Viridiplantae</taxon>
        <taxon>Streptophyta</taxon>
        <taxon>Embryophyta</taxon>
        <taxon>Tracheophyta</taxon>
        <taxon>Spermatophyta</taxon>
        <taxon>Magnoliopsida</taxon>
        <taxon>Liliopsida</taxon>
        <taxon>Poales</taxon>
        <taxon>Poaceae</taxon>
        <taxon>BOP clade</taxon>
        <taxon>Oryzoideae</taxon>
        <taxon>Oryzeae</taxon>
        <taxon>Zizaniinae</taxon>
        <taxon>Zizania</taxon>
    </lineage>
</organism>
<reference evidence="1" key="1">
    <citation type="journal article" date="2021" name="bioRxiv">
        <title>Whole Genome Assembly and Annotation of Northern Wild Rice, Zizania palustris L., Supports a Whole Genome Duplication in the Zizania Genus.</title>
        <authorList>
            <person name="Haas M."/>
            <person name="Kono T."/>
            <person name="Macchietto M."/>
            <person name="Millas R."/>
            <person name="McGilp L."/>
            <person name="Shao M."/>
            <person name="Duquette J."/>
            <person name="Hirsch C.N."/>
            <person name="Kimball J."/>
        </authorList>
    </citation>
    <scope>NUCLEOTIDE SEQUENCE</scope>
    <source>
        <tissue evidence="1">Fresh leaf tissue</tissue>
    </source>
</reference>
<dbReference type="AlphaFoldDB" id="A0A8J6BGC7"/>
<dbReference type="Proteomes" id="UP000729402">
    <property type="component" value="Unassembled WGS sequence"/>
</dbReference>
<protein>
    <submittedName>
        <fullName evidence="1">Uncharacterized protein</fullName>
    </submittedName>
</protein>
<gene>
    <name evidence="1" type="ORF">GUJ93_ZPchr0010g10707</name>
</gene>
<reference evidence="1" key="2">
    <citation type="submission" date="2021-02" db="EMBL/GenBank/DDBJ databases">
        <authorList>
            <person name="Kimball J.A."/>
            <person name="Haas M.W."/>
            <person name="Macchietto M."/>
            <person name="Kono T."/>
            <person name="Duquette J."/>
            <person name="Shao M."/>
        </authorList>
    </citation>
    <scope>NUCLEOTIDE SEQUENCE</scope>
    <source>
        <tissue evidence="1">Fresh leaf tissue</tissue>
    </source>
</reference>
<keyword evidence="2" id="KW-1185">Reference proteome</keyword>
<sequence>MDRDYELPNQSLLVIFYSKSKANKLKELRSGGDRVELNHGVVVARVELRRGRWGWWGQSSSEASDMVL</sequence>
<name>A0A8J6BGC7_ZIZPA</name>
<comment type="caution">
    <text evidence="1">The sequence shown here is derived from an EMBL/GenBank/DDBJ whole genome shotgun (WGS) entry which is preliminary data.</text>
</comment>
<evidence type="ECO:0000313" key="1">
    <source>
        <dbReference type="EMBL" id="KAG8087552.1"/>
    </source>
</evidence>
<evidence type="ECO:0000313" key="2">
    <source>
        <dbReference type="Proteomes" id="UP000729402"/>
    </source>
</evidence>
<dbReference type="EMBL" id="JAAALK010000082">
    <property type="protein sequence ID" value="KAG8087552.1"/>
    <property type="molecule type" value="Genomic_DNA"/>
</dbReference>
<proteinExistence type="predicted"/>
<accession>A0A8J6BGC7</accession>